<feature type="chain" id="PRO_5047403760" evidence="1">
    <location>
        <begin position="28"/>
        <end position="102"/>
    </location>
</feature>
<name>A0ABQ6I9J7_9MICO</name>
<dbReference type="EMBL" id="BSUN01000001">
    <property type="protein sequence ID" value="GMA34391.1"/>
    <property type="molecule type" value="Genomic_DNA"/>
</dbReference>
<dbReference type="Proteomes" id="UP001157125">
    <property type="component" value="Unassembled WGS sequence"/>
</dbReference>
<protein>
    <submittedName>
        <fullName evidence="2">Uncharacterized protein</fullName>
    </submittedName>
</protein>
<proteinExistence type="predicted"/>
<evidence type="ECO:0000313" key="3">
    <source>
        <dbReference type="Proteomes" id="UP001157125"/>
    </source>
</evidence>
<comment type="caution">
    <text evidence="2">The sequence shown here is derived from an EMBL/GenBank/DDBJ whole genome shotgun (WGS) entry which is preliminary data.</text>
</comment>
<dbReference type="RefSeq" id="WP_284327380.1">
    <property type="nucleotide sequence ID" value="NZ_BSUN01000001.1"/>
</dbReference>
<sequence>MTARRQGPLLAALAGLVALLALPTVTAAAWTDDAWFTSSASAGTWDDGGGGDGGGGGIDGGDNTDIIDITWTVRLAGVLLRCRGSLDDVGHAGGLDDHRRSR</sequence>
<keyword evidence="3" id="KW-1185">Reference proteome</keyword>
<evidence type="ECO:0000313" key="2">
    <source>
        <dbReference type="EMBL" id="GMA34391.1"/>
    </source>
</evidence>
<accession>A0ABQ6I9J7</accession>
<feature type="signal peptide" evidence="1">
    <location>
        <begin position="1"/>
        <end position="27"/>
    </location>
</feature>
<organism evidence="2 3">
    <name type="scientific">Demequina litorisediminis</name>
    <dbReference type="NCBI Taxonomy" id="1849022"/>
    <lineage>
        <taxon>Bacteria</taxon>
        <taxon>Bacillati</taxon>
        <taxon>Actinomycetota</taxon>
        <taxon>Actinomycetes</taxon>
        <taxon>Micrococcales</taxon>
        <taxon>Demequinaceae</taxon>
        <taxon>Demequina</taxon>
    </lineage>
</organism>
<evidence type="ECO:0000256" key="1">
    <source>
        <dbReference type="SAM" id="SignalP"/>
    </source>
</evidence>
<keyword evidence="1" id="KW-0732">Signal</keyword>
<gene>
    <name evidence="2" type="ORF">GCM10025876_05950</name>
</gene>
<reference evidence="3" key="1">
    <citation type="journal article" date="2019" name="Int. J. Syst. Evol. Microbiol.">
        <title>The Global Catalogue of Microorganisms (GCM) 10K type strain sequencing project: providing services to taxonomists for standard genome sequencing and annotation.</title>
        <authorList>
            <consortium name="The Broad Institute Genomics Platform"/>
            <consortium name="The Broad Institute Genome Sequencing Center for Infectious Disease"/>
            <person name="Wu L."/>
            <person name="Ma J."/>
        </authorList>
    </citation>
    <scope>NUCLEOTIDE SEQUENCE [LARGE SCALE GENOMIC DNA]</scope>
    <source>
        <strain evidence="3">NBRC 112299</strain>
    </source>
</reference>